<dbReference type="OrthoDB" id="5954868at2759"/>
<evidence type="ECO:0000256" key="3">
    <source>
        <dbReference type="ARBA" id="ARBA00023157"/>
    </source>
</evidence>
<evidence type="ECO:0000313" key="5">
    <source>
        <dbReference type="Proteomes" id="UP000515123"/>
    </source>
</evidence>
<evidence type="ECO:0000313" key="6">
    <source>
        <dbReference type="RefSeq" id="XP_020085805.1"/>
    </source>
</evidence>
<reference evidence="5" key="1">
    <citation type="journal article" date="2015" name="Nat. Genet.">
        <title>The pineapple genome and the evolution of CAM photosynthesis.</title>
        <authorList>
            <person name="Ming R."/>
            <person name="VanBuren R."/>
            <person name="Wai C.M."/>
            <person name="Tang H."/>
            <person name="Schatz M.C."/>
            <person name="Bowers J.E."/>
            <person name="Lyons E."/>
            <person name="Wang M.L."/>
            <person name="Chen J."/>
            <person name="Biggers E."/>
            <person name="Zhang J."/>
            <person name="Huang L."/>
            <person name="Zhang L."/>
            <person name="Miao W."/>
            <person name="Zhang J."/>
            <person name="Ye Z."/>
            <person name="Miao C."/>
            <person name="Lin Z."/>
            <person name="Wang H."/>
            <person name="Zhou H."/>
            <person name="Yim W.C."/>
            <person name="Priest H.D."/>
            <person name="Zheng C."/>
            <person name="Woodhouse M."/>
            <person name="Edger P.P."/>
            <person name="Guyot R."/>
            <person name="Guo H.B."/>
            <person name="Guo H."/>
            <person name="Zheng G."/>
            <person name="Singh R."/>
            <person name="Sharma A."/>
            <person name="Min X."/>
            <person name="Zheng Y."/>
            <person name="Lee H."/>
            <person name="Gurtowski J."/>
            <person name="Sedlazeck F.J."/>
            <person name="Harkess A."/>
            <person name="McKain M.R."/>
            <person name="Liao Z."/>
            <person name="Fang J."/>
            <person name="Liu J."/>
            <person name="Zhang X."/>
            <person name="Zhang Q."/>
            <person name="Hu W."/>
            <person name="Qin Y."/>
            <person name="Wang K."/>
            <person name="Chen L.Y."/>
            <person name="Shirley N."/>
            <person name="Lin Y.R."/>
            <person name="Liu L.Y."/>
            <person name="Hernandez A.G."/>
            <person name="Wright C.L."/>
            <person name="Bulone V."/>
            <person name="Tuskan G.A."/>
            <person name="Heath K."/>
            <person name="Zee F."/>
            <person name="Moore P.H."/>
            <person name="Sunkar R."/>
            <person name="Leebens-Mack J.H."/>
            <person name="Mockler T."/>
            <person name="Bennetzen J.L."/>
            <person name="Freeling M."/>
            <person name="Sankoff D."/>
            <person name="Paterson A.H."/>
            <person name="Zhu X."/>
            <person name="Yang X."/>
            <person name="Smith J.A."/>
            <person name="Cushman J.C."/>
            <person name="Paull R.E."/>
            <person name="Yu Q."/>
        </authorList>
    </citation>
    <scope>NUCLEOTIDE SEQUENCE [LARGE SCALE GENOMIC DNA]</scope>
    <source>
        <strain evidence="5">cv. F153</strain>
    </source>
</reference>
<feature type="domain" description="Glycosyl transferase 64" evidence="4">
    <location>
        <begin position="73"/>
        <end position="338"/>
    </location>
</feature>
<reference evidence="6 7" key="2">
    <citation type="submission" date="2025-04" db="UniProtKB">
        <authorList>
            <consortium name="RefSeq"/>
        </authorList>
    </citation>
    <scope>IDENTIFICATION</scope>
    <source>
        <tissue evidence="6 7">Leaf</tissue>
    </source>
</reference>
<protein>
    <submittedName>
        <fullName evidence="6 7">Glycosyltransferase family 64 protein C4 isoform X1</fullName>
    </submittedName>
</protein>
<dbReference type="GO" id="GO:0016020">
    <property type="term" value="C:membrane"/>
    <property type="evidence" value="ECO:0007669"/>
    <property type="project" value="InterPro"/>
</dbReference>
<dbReference type="SUPFAM" id="SSF53448">
    <property type="entry name" value="Nucleotide-diphospho-sugar transferases"/>
    <property type="match status" value="1"/>
</dbReference>
<accession>A0A6P5EQ27</accession>
<dbReference type="GO" id="GO:0016757">
    <property type="term" value="F:glycosyltransferase activity"/>
    <property type="evidence" value="ECO:0007669"/>
    <property type="project" value="InterPro"/>
</dbReference>
<dbReference type="InterPro" id="IPR053318">
    <property type="entry name" value="GT64"/>
</dbReference>
<keyword evidence="3" id="KW-1015">Disulfide bond</keyword>
<evidence type="ECO:0000259" key="4">
    <source>
        <dbReference type="Pfam" id="PF09258"/>
    </source>
</evidence>
<keyword evidence="5" id="KW-1185">Reference proteome</keyword>
<comment type="similarity">
    <text evidence="1">Belongs to the glycosyltransferase 64 family.</text>
</comment>
<dbReference type="RefSeq" id="XP_020085806.1">
    <property type="nucleotide sequence ID" value="XM_020230217.1"/>
</dbReference>
<dbReference type="GeneID" id="109708463"/>
<dbReference type="PANTHER" id="PTHR48410:SF1">
    <property type="entry name" value="GLYCOSYLINOSITOL PHOSPHORYLCERAMIDE MANNOSYL TRANSFERASE 1"/>
    <property type="match status" value="1"/>
</dbReference>
<proteinExistence type="inferred from homology"/>
<sequence length="345" mass="38875">MVMRMASASPSSFIFGRRASFRRLRQLLVGSAAGRIVRLLLCCSLLLSLLLISGGCRCRFSHLQPSPPLGEGYTVMINTWKRNDLLKQSVVHYASCVGVDSIHVVWSEPDPPADSLRDGLIQAVRSKSKLGQDVDIIFDINQEDSLNNRFKEIKDLRTDAIFSIDDDVLFPCASVEFAFSVWRSAPTTMVGFVPRMHWLDKSRSSTEQYKYGGWWSVWWTGTYSMVLSKAAFLHKQYLDLYTNHMPVFVRDYVAKNSLSYIGLWHLYCRNCEDIAMSLLVANVTGAPPIWVKGRIFEIGSTGISSLGGHSAQRSQCLNVFAAIYGRMPLVATSMKAIDSRTSWFW</sequence>
<dbReference type="RefSeq" id="XP_020085805.1">
    <property type="nucleotide sequence ID" value="XM_020230216.1"/>
</dbReference>
<gene>
    <name evidence="6 7" type="primary">LOC109708463</name>
</gene>
<name>A0A6P5EQ27_ANACO</name>
<evidence type="ECO:0000256" key="2">
    <source>
        <dbReference type="ARBA" id="ARBA00022679"/>
    </source>
</evidence>
<dbReference type="Proteomes" id="UP000515123">
    <property type="component" value="Linkage group 4"/>
</dbReference>
<organism evidence="7">
    <name type="scientific">Ananas comosus</name>
    <name type="common">Pineapple</name>
    <name type="synonym">Ananas ananas</name>
    <dbReference type="NCBI Taxonomy" id="4615"/>
    <lineage>
        <taxon>Eukaryota</taxon>
        <taxon>Viridiplantae</taxon>
        <taxon>Streptophyta</taxon>
        <taxon>Embryophyta</taxon>
        <taxon>Tracheophyta</taxon>
        <taxon>Spermatophyta</taxon>
        <taxon>Magnoliopsida</taxon>
        <taxon>Liliopsida</taxon>
        <taxon>Poales</taxon>
        <taxon>Bromeliaceae</taxon>
        <taxon>Bromelioideae</taxon>
        <taxon>Ananas</taxon>
    </lineage>
</organism>
<dbReference type="Pfam" id="PF09258">
    <property type="entry name" value="Glyco_transf_64"/>
    <property type="match status" value="1"/>
</dbReference>
<keyword evidence="2" id="KW-0808">Transferase</keyword>
<evidence type="ECO:0000313" key="7">
    <source>
        <dbReference type="RefSeq" id="XP_020085806.1"/>
    </source>
</evidence>
<evidence type="ECO:0000256" key="1">
    <source>
        <dbReference type="ARBA" id="ARBA00008700"/>
    </source>
</evidence>
<dbReference type="AlphaFoldDB" id="A0A6P5EQ27"/>
<dbReference type="InterPro" id="IPR015338">
    <property type="entry name" value="GT64_dom"/>
</dbReference>
<dbReference type="Gene3D" id="3.90.550.10">
    <property type="entry name" value="Spore Coat Polysaccharide Biosynthesis Protein SpsA, Chain A"/>
    <property type="match status" value="1"/>
</dbReference>
<dbReference type="PANTHER" id="PTHR48410">
    <property type="entry name" value="GLYCOSYLINOSITOL PHOSPHORYLCERAMIDE MANNOSYL TRANSFERASE 1"/>
    <property type="match status" value="1"/>
</dbReference>
<dbReference type="InterPro" id="IPR029044">
    <property type="entry name" value="Nucleotide-diphossugar_trans"/>
</dbReference>